<name>A0ABN2IB97_9ACTN</name>
<feature type="transmembrane region" description="Helical" evidence="1">
    <location>
        <begin position="9"/>
        <end position="29"/>
    </location>
</feature>
<comment type="caution">
    <text evidence="2">The sequence shown here is derived from an EMBL/GenBank/DDBJ whole genome shotgun (WGS) entry which is preliminary data.</text>
</comment>
<accession>A0ABN2IB97</accession>
<evidence type="ECO:0000256" key="1">
    <source>
        <dbReference type="SAM" id="Phobius"/>
    </source>
</evidence>
<keyword evidence="3" id="KW-1185">Reference proteome</keyword>
<dbReference type="RefSeq" id="WP_163571013.1">
    <property type="nucleotide sequence ID" value="NZ_BAAANY010000023.1"/>
</dbReference>
<proteinExistence type="predicted"/>
<dbReference type="Proteomes" id="UP001500618">
    <property type="component" value="Unassembled WGS sequence"/>
</dbReference>
<evidence type="ECO:0000313" key="2">
    <source>
        <dbReference type="EMBL" id="GAA1701710.1"/>
    </source>
</evidence>
<keyword evidence="1" id="KW-0812">Transmembrane</keyword>
<gene>
    <name evidence="2" type="ORF">GCM10009765_59130</name>
</gene>
<dbReference type="EMBL" id="BAAANY010000023">
    <property type="protein sequence ID" value="GAA1701710.1"/>
    <property type="molecule type" value="Genomic_DNA"/>
</dbReference>
<organism evidence="2 3">
    <name type="scientific">Fodinicola feengrottensis</name>
    <dbReference type="NCBI Taxonomy" id="435914"/>
    <lineage>
        <taxon>Bacteria</taxon>
        <taxon>Bacillati</taxon>
        <taxon>Actinomycetota</taxon>
        <taxon>Actinomycetes</taxon>
        <taxon>Mycobacteriales</taxon>
        <taxon>Fodinicola</taxon>
    </lineage>
</organism>
<protein>
    <recommendedName>
        <fullName evidence="4">Holin</fullName>
    </recommendedName>
</protein>
<keyword evidence="1" id="KW-0472">Membrane</keyword>
<reference evidence="2 3" key="1">
    <citation type="journal article" date="2019" name="Int. J. Syst. Evol. Microbiol.">
        <title>The Global Catalogue of Microorganisms (GCM) 10K type strain sequencing project: providing services to taxonomists for standard genome sequencing and annotation.</title>
        <authorList>
            <consortium name="The Broad Institute Genomics Platform"/>
            <consortium name="The Broad Institute Genome Sequencing Center for Infectious Disease"/>
            <person name="Wu L."/>
            <person name="Ma J."/>
        </authorList>
    </citation>
    <scope>NUCLEOTIDE SEQUENCE [LARGE SCALE GENOMIC DNA]</scope>
    <source>
        <strain evidence="2 3">JCM 14718</strain>
    </source>
</reference>
<keyword evidence="1" id="KW-1133">Transmembrane helix</keyword>
<sequence>MSNPTDPKVLVAAATGGIVAPVAAVLVYALDSIPLVAAWPATIQGDLSAVVLAGVTYAAVFAAGWFTKHAPVPVVDAVEKLAEPVAVPPVA</sequence>
<evidence type="ECO:0008006" key="4">
    <source>
        <dbReference type="Google" id="ProtNLM"/>
    </source>
</evidence>
<feature type="transmembrane region" description="Helical" evidence="1">
    <location>
        <begin position="49"/>
        <end position="66"/>
    </location>
</feature>
<evidence type="ECO:0000313" key="3">
    <source>
        <dbReference type="Proteomes" id="UP001500618"/>
    </source>
</evidence>